<dbReference type="HOGENOM" id="CLU_027366_1_0_1"/>
<gene>
    <name evidence="2" type="ORF">TRIVIDRAFT_49601</name>
</gene>
<dbReference type="Proteomes" id="UP000007115">
    <property type="component" value="Unassembled WGS sequence"/>
</dbReference>
<evidence type="ECO:0000313" key="3">
    <source>
        <dbReference type="Proteomes" id="UP000007115"/>
    </source>
</evidence>
<keyword evidence="1" id="KW-0539">Nucleus</keyword>
<dbReference type="eggNOG" id="ENOG502SACT">
    <property type="taxonomic scope" value="Eukaryota"/>
</dbReference>
<name>G9N2B4_HYPVG</name>
<sequence>MPSSRNGNEIGIVFVTTSDGSFPKSGSVRKQIRRQAMSKAASERKQRGNYNQANAGQYPEQILSAKLNDASQDNVPKQVVPVVTRAVPRPMTATGYERMRIDYSFDVLDLSALTSFYIGEPASQALKAKPNRLSSLMKCHQWSYFSYVPSHYGYSKCLDDAIHCIAVRVRKYVGTAEKTPDDAVVRHYQVALRTLQECLDDPVRRLDPGVLCAIEILAIYELLDFPSVQQAQCRTHVAGASALIRLRGPRRFQTEFEKALLLALVPSIFTEAMLWGAPCFLEEDDWSAVLSSAILEHTTFSDCSKIRISLLRHTALVPRLVNDVRAAVYSPNDVGVDGLARLVERVNVIRTALQTWRRCHDSLSLSTAQNLSKTDRMYQQSRGIEAIGIYLESMIFLNRISAALQPQIGCELEDETRQHVSDLFDLEYNARMKVPRASLCFAVKLVVAKATLETELDWIHAYKEAAQNRATPLCTIPWPVFERWAKLKGFRGEMKAKE</sequence>
<protein>
    <submittedName>
        <fullName evidence="2">Uncharacterized protein</fullName>
    </submittedName>
</protein>
<dbReference type="Pfam" id="PF11951">
    <property type="entry name" value="Fungal_trans_2"/>
    <property type="match status" value="1"/>
</dbReference>
<keyword evidence="3" id="KW-1185">Reference proteome</keyword>
<evidence type="ECO:0000313" key="2">
    <source>
        <dbReference type="EMBL" id="EHK19227.1"/>
    </source>
</evidence>
<proteinExistence type="predicted"/>
<dbReference type="PANTHER" id="PTHR38111">
    <property type="entry name" value="ZN(2)-C6 FUNGAL-TYPE DOMAIN-CONTAINING PROTEIN-RELATED"/>
    <property type="match status" value="1"/>
</dbReference>
<dbReference type="VEuPathDB" id="FungiDB:TRIVIDRAFT_49601"/>
<dbReference type="OrthoDB" id="5126878at2759"/>
<dbReference type="EMBL" id="ABDF02000084">
    <property type="protein sequence ID" value="EHK19227.1"/>
    <property type="molecule type" value="Genomic_DNA"/>
</dbReference>
<comment type="caution">
    <text evidence="2">The sequence shown here is derived from an EMBL/GenBank/DDBJ whole genome shotgun (WGS) entry which is preliminary data.</text>
</comment>
<dbReference type="GeneID" id="25794906"/>
<accession>G9N2B4</accession>
<dbReference type="OMA" id="HNLRQYP"/>
<dbReference type="STRING" id="413071.G9N2B4"/>
<organism evidence="2 3">
    <name type="scientific">Hypocrea virens (strain Gv29-8 / FGSC 10586)</name>
    <name type="common">Gliocladium virens</name>
    <name type="synonym">Trichoderma virens</name>
    <dbReference type="NCBI Taxonomy" id="413071"/>
    <lineage>
        <taxon>Eukaryota</taxon>
        <taxon>Fungi</taxon>
        <taxon>Dikarya</taxon>
        <taxon>Ascomycota</taxon>
        <taxon>Pezizomycotina</taxon>
        <taxon>Sordariomycetes</taxon>
        <taxon>Hypocreomycetidae</taxon>
        <taxon>Hypocreales</taxon>
        <taxon>Hypocreaceae</taxon>
        <taxon>Trichoderma</taxon>
    </lineage>
</organism>
<evidence type="ECO:0000256" key="1">
    <source>
        <dbReference type="ARBA" id="ARBA00023242"/>
    </source>
</evidence>
<dbReference type="InParanoid" id="G9N2B4"/>
<dbReference type="RefSeq" id="XP_013953425.1">
    <property type="nucleotide sequence ID" value="XM_014097950.1"/>
</dbReference>
<dbReference type="AlphaFoldDB" id="G9N2B4"/>
<dbReference type="InterPro" id="IPR053178">
    <property type="entry name" value="Osmoadaptation_assoc"/>
</dbReference>
<dbReference type="InterPro" id="IPR021858">
    <property type="entry name" value="Fun_TF"/>
</dbReference>
<reference evidence="2 3" key="1">
    <citation type="journal article" date="2011" name="Genome Biol.">
        <title>Comparative genome sequence analysis underscores mycoparasitism as the ancestral life style of Trichoderma.</title>
        <authorList>
            <person name="Kubicek C.P."/>
            <person name="Herrera-Estrella A."/>
            <person name="Seidl-Seiboth V."/>
            <person name="Martinez D.A."/>
            <person name="Druzhinina I.S."/>
            <person name="Thon M."/>
            <person name="Zeilinger S."/>
            <person name="Casas-Flores S."/>
            <person name="Horwitz B.A."/>
            <person name="Mukherjee P.K."/>
            <person name="Mukherjee M."/>
            <person name="Kredics L."/>
            <person name="Alcaraz L.D."/>
            <person name="Aerts A."/>
            <person name="Antal Z."/>
            <person name="Atanasova L."/>
            <person name="Cervantes-Badillo M.G."/>
            <person name="Challacombe J."/>
            <person name="Chertkov O."/>
            <person name="McCluskey K."/>
            <person name="Coulpier F."/>
            <person name="Deshpande N."/>
            <person name="von Doehren H."/>
            <person name="Ebbole D.J."/>
            <person name="Esquivel-Naranjo E.U."/>
            <person name="Fekete E."/>
            <person name="Flipphi M."/>
            <person name="Glaser F."/>
            <person name="Gomez-Rodriguez E.Y."/>
            <person name="Gruber S."/>
            <person name="Han C."/>
            <person name="Henrissat B."/>
            <person name="Hermosa R."/>
            <person name="Hernandez-Onate M."/>
            <person name="Karaffa L."/>
            <person name="Kosti I."/>
            <person name="Le Crom S."/>
            <person name="Lindquist E."/>
            <person name="Lucas S."/>
            <person name="Luebeck M."/>
            <person name="Luebeck P.S."/>
            <person name="Margeot A."/>
            <person name="Metz B."/>
            <person name="Misra M."/>
            <person name="Nevalainen H."/>
            <person name="Omann M."/>
            <person name="Packer N."/>
            <person name="Perrone G."/>
            <person name="Uresti-Rivera E.E."/>
            <person name="Salamov A."/>
            <person name="Schmoll M."/>
            <person name="Seiboth B."/>
            <person name="Shapiro H."/>
            <person name="Sukno S."/>
            <person name="Tamayo-Ramos J.A."/>
            <person name="Tisch D."/>
            <person name="Wiest A."/>
            <person name="Wilkinson H.H."/>
            <person name="Zhang M."/>
            <person name="Coutinho P.M."/>
            <person name="Kenerley C.M."/>
            <person name="Monte E."/>
            <person name="Baker S.E."/>
            <person name="Grigoriev I.V."/>
        </authorList>
    </citation>
    <scope>NUCLEOTIDE SEQUENCE [LARGE SCALE GENOMIC DNA]</scope>
    <source>
        <strain evidence="3">Gv29-8 / FGSC 10586</strain>
    </source>
</reference>
<dbReference type="PANTHER" id="PTHR38111:SF6">
    <property type="entry name" value="FINGER DOMAIN PROTEIN, PUTATIVE (AFU_ORTHOLOGUE AFUA_8G01940)-RELATED"/>
    <property type="match status" value="1"/>
</dbReference>